<name>A0ACB9DCV0_9ASTR</name>
<accession>A0ACB9DCV0</accession>
<comment type="caution">
    <text evidence="1">The sequence shown here is derived from an EMBL/GenBank/DDBJ whole genome shotgun (WGS) entry which is preliminary data.</text>
</comment>
<evidence type="ECO:0000313" key="1">
    <source>
        <dbReference type="EMBL" id="KAI3744439.1"/>
    </source>
</evidence>
<reference evidence="1 2" key="2">
    <citation type="journal article" date="2022" name="Mol. Ecol. Resour.">
        <title>The genomes of chicory, endive, great burdock and yacon provide insights into Asteraceae paleo-polyploidization history and plant inulin production.</title>
        <authorList>
            <person name="Fan W."/>
            <person name="Wang S."/>
            <person name="Wang H."/>
            <person name="Wang A."/>
            <person name="Jiang F."/>
            <person name="Liu H."/>
            <person name="Zhao H."/>
            <person name="Xu D."/>
            <person name="Zhang Y."/>
        </authorList>
    </citation>
    <scope>NUCLEOTIDE SEQUENCE [LARGE SCALE GENOMIC DNA]</scope>
    <source>
        <strain evidence="2">cv. Yunnan</strain>
        <tissue evidence="1">Leaves</tissue>
    </source>
</reference>
<dbReference type="Proteomes" id="UP001056120">
    <property type="component" value="Linkage Group LG19"/>
</dbReference>
<gene>
    <name evidence="1" type="ORF">L1987_57519</name>
</gene>
<sequence>MEVVAWLSQQQLHCNMVTTGDGDEDENDLLMAASWWLTGNGSGGSISSFTVETRVAMAHGKWPWGGCYGIVISMVVYGGSVVTMAAPWRWLMVEENGGKLSVSRVRSPTPFGS</sequence>
<evidence type="ECO:0000313" key="2">
    <source>
        <dbReference type="Proteomes" id="UP001056120"/>
    </source>
</evidence>
<dbReference type="EMBL" id="CM042036">
    <property type="protein sequence ID" value="KAI3744439.1"/>
    <property type="molecule type" value="Genomic_DNA"/>
</dbReference>
<protein>
    <submittedName>
        <fullName evidence="1">Uncharacterized protein</fullName>
    </submittedName>
</protein>
<proteinExistence type="predicted"/>
<keyword evidence="2" id="KW-1185">Reference proteome</keyword>
<organism evidence="1 2">
    <name type="scientific">Smallanthus sonchifolius</name>
    <dbReference type="NCBI Taxonomy" id="185202"/>
    <lineage>
        <taxon>Eukaryota</taxon>
        <taxon>Viridiplantae</taxon>
        <taxon>Streptophyta</taxon>
        <taxon>Embryophyta</taxon>
        <taxon>Tracheophyta</taxon>
        <taxon>Spermatophyta</taxon>
        <taxon>Magnoliopsida</taxon>
        <taxon>eudicotyledons</taxon>
        <taxon>Gunneridae</taxon>
        <taxon>Pentapetalae</taxon>
        <taxon>asterids</taxon>
        <taxon>campanulids</taxon>
        <taxon>Asterales</taxon>
        <taxon>Asteraceae</taxon>
        <taxon>Asteroideae</taxon>
        <taxon>Heliantheae alliance</taxon>
        <taxon>Millerieae</taxon>
        <taxon>Smallanthus</taxon>
    </lineage>
</organism>
<reference evidence="2" key="1">
    <citation type="journal article" date="2022" name="Mol. Ecol. Resour.">
        <title>The genomes of chicory, endive, great burdock and yacon provide insights into Asteraceae palaeo-polyploidization history and plant inulin production.</title>
        <authorList>
            <person name="Fan W."/>
            <person name="Wang S."/>
            <person name="Wang H."/>
            <person name="Wang A."/>
            <person name="Jiang F."/>
            <person name="Liu H."/>
            <person name="Zhao H."/>
            <person name="Xu D."/>
            <person name="Zhang Y."/>
        </authorList>
    </citation>
    <scope>NUCLEOTIDE SEQUENCE [LARGE SCALE GENOMIC DNA]</scope>
    <source>
        <strain evidence="2">cv. Yunnan</strain>
    </source>
</reference>